<gene>
    <name evidence="2" type="ORF">B0T21DRAFT_375932</name>
</gene>
<dbReference type="EMBL" id="JAUKTV010000015">
    <property type="protein sequence ID" value="KAK0714457.1"/>
    <property type="molecule type" value="Genomic_DNA"/>
</dbReference>
<dbReference type="InterPro" id="IPR023631">
    <property type="entry name" value="Amidase_dom"/>
</dbReference>
<dbReference type="PANTHER" id="PTHR46310">
    <property type="entry name" value="AMIDASE 1"/>
    <property type="match status" value="1"/>
</dbReference>
<accession>A0AA40DV06</accession>
<sequence length="594" mass="66047">MQRIQFSQGGVTFVTDTAPSGYLTKLDGKLEERSGPVVIHVVDQNAVDWNVKLDKEKDRMLEFDDVINEDFFQHVALCQIPNASSKTKTSRLTHEISTPGIDNARLHSGPYYFQNSGIYKVYRLYQDTHRAFMFGVTRNKTETTSPTFQEYPGSLIPVPSRLYYDPPTDEFPLRGKRVAVKDVYHLAGTPTSASSRDYQAISGIVDGTSEMVLRLIKAGAVIVGKTKTAQFASGERAGDWVDYPCPFNPRGDGYLDPDGSSTGSAAAVAGYSWLDYAIGTDTLGSMVCPAASQGVFGIRPTHGISVLDGIVPVSKHLDTAGFFSRSITEFKVFGKAWYTDQRDIQYDRLLYAREHFDEYPEDSRKRLEAFVQDVEKFIQQTRVDFNVSADWAAKAEAPNNVPLDEFLATTLAHIQLFGSYHNNLPFREAFNRAHSREPYANPMVRFKWNLGAKVTDEQFLAALQQQALYRNFLRQHVFGDNTILVLPAGDPEPLYRDVYHGPPEKSGYSLQRFGFCRDLYSFLGGLPQVVVPIGTVSHISPVTKARVEVPLSVSIFGPEGSDCALIDFVEKVLIKSGRPLGVLAGPDLFPTPST</sequence>
<evidence type="ECO:0000313" key="3">
    <source>
        <dbReference type="Proteomes" id="UP001172159"/>
    </source>
</evidence>
<dbReference type="PANTHER" id="PTHR46310:SF7">
    <property type="entry name" value="AMIDASE 1"/>
    <property type="match status" value="1"/>
</dbReference>
<dbReference type="SUPFAM" id="SSF75304">
    <property type="entry name" value="Amidase signature (AS) enzymes"/>
    <property type="match status" value="1"/>
</dbReference>
<name>A0AA40DV06_9PEZI</name>
<dbReference type="Pfam" id="PF01425">
    <property type="entry name" value="Amidase"/>
    <property type="match status" value="1"/>
</dbReference>
<dbReference type="InterPro" id="IPR036928">
    <property type="entry name" value="AS_sf"/>
</dbReference>
<feature type="domain" description="Amidase" evidence="1">
    <location>
        <begin position="171"/>
        <end position="388"/>
    </location>
</feature>
<organism evidence="2 3">
    <name type="scientific">Apiosordaria backusii</name>
    <dbReference type="NCBI Taxonomy" id="314023"/>
    <lineage>
        <taxon>Eukaryota</taxon>
        <taxon>Fungi</taxon>
        <taxon>Dikarya</taxon>
        <taxon>Ascomycota</taxon>
        <taxon>Pezizomycotina</taxon>
        <taxon>Sordariomycetes</taxon>
        <taxon>Sordariomycetidae</taxon>
        <taxon>Sordariales</taxon>
        <taxon>Lasiosphaeriaceae</taxon>
        <taxon>Apiosordaria</taxon>
    </lineage>
</organism>
<dbReference type="Proteomes" id="UP001172159">
    <property type="component" value="Unassembled WGS sequence"/>
</dbReference>
<dbReference type="Gene3D" id="3.90.1300.10">
    <property type="entry name" value="Amidase signature (AS) domain"/>
    <property type="match status" value="1"/>
</dbReference>
<dbReference type="AlphaFoldDB" id="A0AA40DV06"/>
<evidence type="ECO:0000313" key="2">
    <source>
        <dbReference type="EMBL" id="KAK0714457.1"/>
    </source>
</evidence>
<keyword evidence="3" id="KW-1185">Reference proteome</keyword>
<comment type="caution">
    <text evidence="2">The sequence shown here is derived from an EMBL/GenBank/DDBJ whole genome shotgun (WGS) entry which is preliminary data.</text>
</comment>
<evidence type="ECO:0000259" key="1">
    <source>
        <dbReference type="Pfam" id="PF01425"/>
    </source>
</evidence>
<proteinExistence type="predicted"/>
<protein>
    <submittedName>
        <fullName evidence="2">Amidase signature domain-containing protein</fullName>
    </submittedName>
</protein>
<reference evidence="2" key="1">
    <citation type="submission" date="2023-06" db="EMBL/GenBank/DDBJ databases">
        <title>Genome-scale phylogeny and comparative genomics of the fungal order Sordariales.</title>
        <authorList>
            <consortium name="Lawrence Berkeley National Laboratory"/>
            <person name="Hensen N."/>
            <person name="Bonometti L."/>
            <person name="Westerberg I."/>
            <person name="Brannstrom I.O."/>
            <person name="Guillou S."/>
            <person name="Cros-Aarteil S."/>
            <person name="Calhoun S."/>
            <person name="Haridas S."/>
            <person name="Kuo A."/>
            <person name="Mondo S."/>
            <person name="Pangilinan J."/>
            <person name="Riley R."/>
            <person name="Labutti K."/>
            <person name="Andreopoulos B."/>
            <person name="Lipzen A."/>
            <person name="Chen C."/>
            <person name="Yanf M."/>
            <person name="Daum C."/>
            <person name="Ng V."/>
            <person name="Clum A."/>
            <person name="Steindorff A."/>
            <person name="Ohm R."/>
            <person name="Martin F."/>
            <person name="Silar P."/>
            <person name="Natvig D."/>
            <person name="Lalanne C."/>
            <person name="Gautier V."/>
            <person name="Ament-Velasquez S.L."/>
            <person name="Kruys A."/>
            <person name="Hutchinson M.I."/>
            <person name="Powell A.J."/>
            <person name="Barry K."/>
            <person name="Miller A.N."/>
            <person name="Grigoriev I.V."/>
            <person name="Debuchy R."/>
            <person name="Gladieux P."/>
            <person name="Thoren M.H."/>
            <person name="Johannesson H."/>
        </authorList>
    </citation>
    <scope>NUCLEOTIDE SEQUENCE</scope>
    <source>
        <strain evidence="2">CBS 540.89</strain>
    </source>
</reference>